<keyword evidence="10 13" id="KW-0238">DNA-binding</keyword>
<keyword evidence="4" id="KW-0479">Metal-binding</keyword>
<comment type="caution">
    <text evidence="13">Lacks conserved residue(s) required for the propagation of feature annotation.</text>
</comment>
<evidence type="ECO:0000256" key="3">
    <source>
        <dbReference type="ARBA" id="ARBA00022722"/>
    </source>
</evidence>
<keyword evidence="8 13" id="KW-0694">RNA-binding</keyword>
<evidence type="ECO:0000256" key="7">
    <source>
        <dbReference type="ARBA" id="ARBA00022842"/>
    </source>
</evidence>
<dbReference type="Pfam" id="PF16593">
    <property type="entry name" value="Cas9-BH"/>
    <property type="match status" value="1"/>
</dbReference>
<dbReference type="PROSITE" id="PS51749">
    <property type="entry name" value="HNH_CAS9"/>
    <property type="match status" value="1"/>
</dbReference>
<dbReference type="InterPro" id="IPR032237">
    <property type="entry name" value="Cas9_PI"/>
</dbReference>
<sequence>MKNYHIGLDIGTSSVGFAARDDDNNLIRVKGKNVIGARLFSEGQTAQERRMARTSRRRYNRRKWRLRLLDEIFHDEIIHKDAEFFNRLKQSFLSPKDERKQYFGSLLFPETGDSEYYHNGNQTIYHLRHRLITQDEKADIREIYLALRHIIKYRGNFLDDTPVSSFEASDLKLASFVPTINDLFETIDVNYEFSMDNINEIEDILLNNKLRNSDKSKQLTDLLTEPIVNIDDKSLEKQFNKERTDISKEIAKSVVGSKMNVNKLLSFESSEGSKIAFSFSDASSEDKMMELSDILDDSRMNILNILKVIYSRVRLNQIIPSGMGLSESMVAAYDSHKQQLKDLKTLLNVLPFNERYAVKIAYAAYIGNIDKQKFTKSEIKAIDKLKEKSAIMNVLDFKSGHITNEELSNVIKAVIVDKYLNDEDFEYHGIVEKINQDISNGSYLLKQRNNQNGNIPHQLHQMELDQIIENQSKYYHFLGELNPNSNRNHIAKYKISELVAFRVPYYVGPLITPEEQEKTSGASFAWMKRKKDGAITPWNFEEKVDKEETASRFIKRLTVKDTYLLNEDVLPDNSLLYEKFKVLNELNVVKANNKRLTVEEKQGAFDNLFKKMKTVTAKRLKNYLVSNHNHINSVEITGLSDGDKFNNSLSTYIDFKKIFGDKIDNPGLLDDFEDIIEWSTVFEDRKIFEEKVRKDISWISESEIKSVVSKRYSGWGRLSKKLLNCITNNEGRNIIDELWEESETFMEAVSKPEVKEQIDGINSDFIKNTDIESVLADAYTSPQNKKAIRETHKLVKDIQKAMGGQAPASISIEFTRNPQDKGQLTRSRHSEVSRKYKEISKEISKTLNDELKSKKNSMDVDKYYLYFMQMGIDLYDGSSIDIDDLNNYQIDHIIPQSFYKDDSFDNRVLTHYSNNQKKGNNTPLNGLNINDKTRAIWNHLRDLGLITKKKYNGLTLKGMDQLSKYTKHGFIRRQLVETSQVIKLVANILSDEFSTDDTKIIEVKAKMNSQIRQVFNLYKVRELNDYHHAVDAYLTTFIGGYLYNRYPNLRNMFVYGDFKKFSADVDNLKTFNFLHEITNPSDKFEDRIFDEKSGELILDRKHAIETIKKIYQYKYMLITREVSTKNGQLSDQTVYSAKRINNVKAPIPVKKDFNPELYGFRTGNVDHHMVIVKYPKKDSYDYKVVGIPLRFVQKLKETKDNKDYENLLNQIVQMKLNRKKQDFIVVVDNVMYGQLIQDGGQKFTLGSSTYRYNAKQLVIDNGYLKLIADERYKNSLTDEEKSNQYITLYNEILKVVNGRFDVFDVNSFRKKLNNGVDKFIKLNTVDKRIIIMKILSGLHCGPSIVPLKELGLTTPLGQLQSTSGISLSENTIIIYQSPSGLFERKVRLGDL</sequence>
<accession>A0A0N0CU60</accession>
<dbReference type="EMBL" id="JXCZ01000014">
    <property type="protein sequence ID" value="KOY79408.1"/>
    <property type="molecule type" value="Genomic_DNA"/>
</dbReference>
<dbReference type="InterPro" id="IPR032239">
    <property type="entry name" value="Cas9-BH"/>
</dbReference>
<comment type="function">
    <text evidence="13">CRISPR (clustered regularly interspaced short palindromic repeat) is an adaptive immune system that provides protection against mobile genetic elements (viruses, transposable elements and conjugative plasmids). CRISPR clusters contain spacers, sequences complementary to antecedent mobile elements, and target invading nucleic acids. CRISPR clusters are transcribed and processed into CRISPR RNA (crRNA). In type II CRISPR systems correct processing of pre-crRNA requires a trans-encoded small RNA (tracrRNA), endogenous ribonuclease 3 (rnc) and this protein. The tracrRNA serves as a guide for ribonuclease 3-aided processing of pre-crRNA. Subsequently Cas9/crRNA/tracrRNA endonucleolytically cleaves linear or circular dsDNA target complementary to the spacer; Cas9 is inactive in the absence of the 2 guide RNAs (gRNA). Cas9 recognizes the protospacer adjacent motif (PAM) in the CRISPR repeat sequences to help distinguish self versus nonself, as targets within the bacterial CRISPR locus do not have PAMs. PAM recognition is also required for catalytic activity.</text>
</comment>
<comment type="similarity">
    <text evidence="2">Belongs to the CRISPR-associated protein Cas9 family. Subtype II-A subfamily.</text>
</comment>
<dbReference type="EC" id="3.1.-.-" evidence="13"/>
<dbReference type="HAMAP" id="MF_01480">
    <property type="entry name" value="Cas9"/>
    <property type="match status" value="1"/>
</dbReference>
<dbReference type="GO" id="GO:0003677">
    <property type="term" value="F:DNA binding"/>
    <property type="evidence" value="ECO:0007669"/>
    <property type="project" value="UniProtKB-UniRule"/>
</dbReference>
<keyword evidence="6 13" id="KW-0378">Hydrolase</keyword>
<dbReference type="NCBIfam" id="TIGR01865">
    <property type="entry name" value="cas_Csn1"/>
    <property type="match status" value="1"/>
</dbReference>
<evidence type="ECO:0000256" key="12">
    <source>
        <dbReference type="ARBA" id="ARBA00046380"/>
    </source>
</evidence>
<dbReference type="GO" id="GO:0046872">
    <property type="term" value="F:metal ion binding"/>
    <property type="evidence" value="ECO:0007669"/>
    <property type="project" value="UniProtKB-UniRule"/>
</dbReference>
<comment type="similarity">
    <text evidence="13">Belongs to the CRISPR-associated Cas9 family.</text>
</comment>
<dbReference type="InterPro" id="IPR032240">
    <property type="entry name" value="Cas9_REC"/>
</dbReference>
<dbReference type="InterPro" id="IPR033114">
    <property type="entry name" value="HNH_CAS9"/>
</dbReference>
<protein>
    <recommendedName>
        <fullName evidence="13">CRISPR-associated endonuclease Cas9</fullName>
        <ecNumber evidence="13">3.1.-.-</ecNumber>
    </recommendedName>
</protein>
<evidence type="ECO:0000259" key="14">
    <source>
        <dbReference type="PROSITE" id="PS51749"/>
    </source>
</evidence>
<dbReference type="GO" id="GO:0003723">
    <property type="term" value="F:RNA binding"/>
    <property type="evidence" value="ECO:0007669"/>
    <property type="project" value="UniProtKB-UniRule"/>
</dbReference>
<keyword evidence="5 13" id="KW-0255">Endonuclease</keyword>
<name>A0A0N0CU60_9LACO</name>
<dbReference type="GO" id="GO:0004519">
    <property type="term" value="F:endonuclease activity"/>
    <property type="evidence" value="ECO:0007669"/>
    <property type="project" value="UniProtKB-UniRule"/>
</dbReference>
<evidence type="ECO:0000256" key="9">
    <source>
        <dbReference type="ARBA" id="ARBA00023118"/>
    </source>
</evidence>
<dbReference type="RefSeq" id="WP_053796414.1">
    <property type="nucleotide sequence ID" value="NZ_JXCZ01000014.1"/>
</dbReference>
<organism evidence="15">
    <name type="scientific">Apilactobacillus kunkeei</name>
    <dbReference type="NCBI Taxonomy" id="148814"/>
    <lineage>
        <taxon>Bacteria</taxon>
        <taxon>Bacillati</taxon>
        <taxon>Bacillota</taxon>
        <taxon>Bacilli</taxon>
        <taxon>Lactobacillales</taxon>
        <taxon>Lactobacillaceae</taxon>
        <taxon>Apilactobacillus</taxon>
    </lineage>
</organism>
<evidence type="ECO:0000256" key="10">
    <source>
        <dbReference type="ARBA" id="ARBA00023125"/>
    </source>
</evidence>
<dbReference type="GO" id="GO:0043571">
    <property type="term" value="P:maintenance of CRISPR repeat elements"/>
    <property type="evidence" value="ECO:0007669"/>
    <property type="project" value="UniProtKB-UniRule"/>
</dbReference>
<dbReference type="Gene3D" id="1.10.30.50">
    <property type="match status" value="1"/>
</dbReference>
<feature type="active site" description="For RuvC-like nuclease domain" evidence="13">
    <location>
        <position position="9"/>
    </location>
</feature>
<evidence type="ECO:0000256" key="11">
    <source>
        <dbReference type="ARBA" id="ARBA00023211"/>
    </source>
</evidence>
<keyword evidence="3 13" id="KW-0540">Nuclease</keyword>
<dbReference type="Pfam" id="PF22702">
    <property type="entry name" value="Cas9_RuvC"/>
    <property type="match status" value="1"/>
</dbReference>
<feature type="domain" description="HNH Cas9-type" evidence="14">
    <location>
        <begin position="818"/>
        <end position="975"/>
    </location>
</feature>
<dbReference type="InterPro" id="IPR003615">
    <property type="entry name" value="HNH_nuc"/>
</dbReference>
<feature type="active site" description="Proton acceptor for HNH nuclease domain" evidence="13">
    <location>
        <position position="892"/>
    </location>
</feature>
<evidence type="ECO:0000256" key="8">
    <source>
        <dbReference type="ARBA" id="ARBA00022884"/>
    </source>
</evidence>
<dbReference type="Pfam" id="PF13395">
    <property type="entry name" value="HNH_4"/>
    <property type="match status" value="1"/>
</dbReference>
<dbReference type="PATRIC" id="fig|148814.9.peg.467"/>
<gene>
    <name evidence="15" type="primary">csn1</name>
    <name evidence="13" type="synonym">cas9</name>
    <name evidence="15" type="ORF">RZ72_10180</name>
</gene>
<dbReference type="GO" id="GO:0016787">
    <property type="term" value="F:hydrolase activity"/>
    <property type="evidence" value="ECO:0007669"/>
    <property type="project" value="UniProtKB-KW"/>
</dbReference>
<comment type="caution">
    <text evidence="15">The sequence shown here is derived from an EMBL/GenBank/DDBJ whole genome shotgun (WGS) entry which is preliminary data.</text>
</comment>
<evidence type="ECO:0000256" key="2">
    <source>
        <dbReference type="ARBA" id="ARBA00005244"/>
    </source>
</evidence>
<dbReference type="GO" id="GO:0051607">
    <property type="term" value="P:defense response to virus"/>
    <property type="evidence" value="ECO:0007669"/>
    <property type="project" value="UniProtKB-UniRule"/>
</dbReference>
<dbReference type="Gene3D" id="3.30.420.10">
    <property type="entry name" value="Ribonuclease H-like superfamily/Ribonuclease H"/>
    <property type="match status" value="1"/>
</dbReference>
<comment type="subunit">
    <text evidence="12 13">Monomer. Binds crRNA and tracrRNA.</text>
</comment>
<evidence type="ECO:0000256" key="4">
    <source>
        <dbReference type="ARBA" id="ARBA00022723"/>
    </source>
</evidence>
<dbReference type="InterPro" id="IPR028629">
    <property type="entry name" value="Cas9"/>
</dbReference>
<reference evidence="15" key="1">
    <citation type="journal article" date="2015" name="Genome Biol. Evol.">
        <title>Functionally Structured Genomes in Lactobacillus kunkeei Colonizing the Honey Crop and Food Products of Honeybees and Stingless Bees.</title>
        <authorList>
            <person name="Tamarit D."/>
            <person name="Ellegaard K.M."/>
            <person name="Wikander J."/>
            <person name="Olofsson T."/>
            <person name="Vasquez A."/>
            <person name="Andersson S.G."/>
        </authorList>
    </citation>
    <scope>NUCLEOTIDE SEQUENCE [LARGE SCALE GENOMIC DNA]</scope>
    <source>
        <strain evidence="15">LAla</strain>
    </source>
</reference>
<evidence type="ECO:0000256" key="1">
    <source>
        <dbReference type="ARBA" id="ARBA00001946"/>
    </source>
</evidence>
<dbReference type="Pfam" id="PF16595">
    <property type="entry name" value="Cas9_PI"/>
    <property type="match status" value="1"/>
</dbReference>
<proteinExistence type="inferred from homology"/>
<keyword evidence="9 13" id="KW-0051">Antiviral defense</keyword>
<comment type="cofactor">
    <cofactor evidence="1">
        <name>Mg(2+)</name>
        <dbReference type="ChEBI" id="CHEBI:18420"/>
    </cofactor>
</comment>
<evidence type="ECO:0000256" key="5">
    <source>
        <dbReference type="ARBA" id="ARBA00022759"/>
    </source>
</evidence>
<evidence type="ECO:0000256" key="6">
    <source>
        <dbReference type="ARBA" id="ARBA00022801"/>
    </source>
</evidence>
<dbReference type="Pfam" id="PF16592">
    <property type="entry name" value="Cas9_REC"/>
    <property type="match status" value="1"/>
</dbReference>
<dbReference type="InterPro" id="IPR055228">
    <property type="entry name" value="Cas9_RuvC"/>
</dbReference>
<dbReference type="Proteomes" id="UP000037749">
    <property type="component" value="Unassembled WGS sequence"/>
</dbReference>
<evidence type="ECO:0000313" key="15">
    <source>
        <dbReference type="EMBL" id="KOY79408.1"/>
    </source>
</evidence>
<comment type="domain">
    <text evidence="13">Has 2 endonuclease domains. The discontinuous RuvC-like domain cleaves the target DNA noncomplementary to crRNA while the HNH nuclease domain cleaves the target DNA complementary to crRNA.</text>
</comment>
<dbReference type="InterPro" id="IPR036397">
    <property type="entry name" value="RNaseH_sf"/>
</dbReference>
<keyword evidence="7" id="KW-0460">Magnesium</keyword>
<keyword evidence="11" id="KW-0464">Manganese</keyword>
<evidence type="ECO:0000256" key="13">
    <source>
        <dbReference type="HAMAP-Rule" id="MF_01480"/>
    </source>
</evidence>